<dbReference type="CDD" id="cd00077">
    <property type="entry name" value="HDc"/>
    <property type="match status" value="1"/>
</dbReference>
<dbReference type="EMBL" id="DVFJ01000037">
    <property type="protein sequence ID" value="HIQ72694.1"/>
    <property type="molecule type" value="Genomic_DNA"/>
</dbReference>
<comment type="caution">
    <text evidence="4">The sequence shown here is derived from an EMBL/GenBank/DDBJ whole genome shotgun (WGS) entry which is preliminary data.</text>
</comment>
<proteinExistence type="predicted"/>
<dbReference type="Gene3D" id="1.10.3210.10">
    <property type="entry name" value="Hypothetical protein af1432"/>
    <property type="match status" value="1"/>
</dbReference>
<feature type="transmembrane region" description="Helical" evidence="1">
    <location>
        <begin position="68"/>
        <end position="97"/>
    </location>
</feature>
<dbReference type="Pfam" id="PF13487">
    <property type="entry name" value="HD_5"/>
    <property type="match status" value="1"/>
</dbReference>
<dbReference type="InterPro" id="IPR003607">
    <property type="entry name" value="HD/PDEase_dom"/>
</dbReference>
<keyword evidence="1" id="KW-0812">Transmembrane</keyword>
<feature type="transmembrane region" description="Helical" evidence="1">
    <location>
        <begin position="151"/>
        <end position="176"/>
    </location>
</feature>
<dbReference type="PROSITE" id="PS51832">
    <property type="entry name" value="HD_GYP"/>
    <property type="match status" value="1"/>
</dbReference>
<dbReference type="PANTHER" id="PTHR43155">
    <property type="entry name" value="CYCLIC DI-GMP PHOSPHODIESTERASE PA4108-RELATED"/>
    <property type="match status" value="1"/>
</dbReference>
<evidence type="ECO:0000259" key="3">
    <source>
        <dbReference type="PROSITE" id="PS51832"/>
    </source>
</evidence>
<dbReference type="SUPFAM" id="SSF109604">
    <property type="entry name" value="HD-domain/PDEase-like"/>
    <property type="match status" value="1"/>
</dbReference>
<accession>A0A9D1CSM5</accession>
<dbReference type="PROSITE" id="PS51831">
    <property type="entry name" value="HD"/>
    <property type="match status" value="1"/>
</dbReference>
<dbReference type="SMART" id="SM00471">
    <property type="entry name" value="HDc"/>
    <property type="match status" value="1"/>
</dbReference>
<dbReference type="Proteomes" id="UP000886887">
    <property type="component" value="Unassembled WGS sequence"/>
</dbReference>
<dbReference type="AlphaFoldDB" id="A0A9D1CSM5"/>
<reference evidence="4" key="1">
    <citation type="submission" date="2020-10" db="EMBL/GenBank/DDBJ databases">
        <authorList>
            <person name="Gilroy R."/>
        </authorList>
    </citation>
    <scope>NUCLEOTIDE SEQUENCE</scope>
    <source>
        <strain evidence="4">ChiSxjej2B14-6234</strain>
    </source>
</reference>
<reference evidence="4" key="2">
    <citation type="journal article" date="2021" name="PeerJ">
        <title>Extensive microbial diversity within the chicken gut microbiome revealed by metagenomics and culture.</title>
        <authorList>
            <person name="Gilroy R."/>
            <person name="Ravi A."/>
            <person name="Getino M."/>
            <person name="Pursley I."/>
            <person name="Horton D.L."/>
            <person name="Alikhan N.F."/>
            <person name="Baker D."/>
            <person name="Gharbi K."/>
            <person name="Hall N."/>
            <person name="Watson M."/>
            <person name="Adriaenssens E.M."/>
            <person name="Foster-Nyarko E."/>
            <person name="Jarju S."/>
            <person name="Secka A."/>
            <person name="Antonio M."/>
            <person name="Oren A."/>
            <person name="Chaudhuri R.R."/>
            <person name="La Ragione R."/>
            <person name="Hildebrand F."/>
            <person name="Pallen M.J."/>
        </authorList>
    </citation>
    <scope>NUCLEOTIDE SEQUENCE</scope>
    <source>
        <strain evidence="4">ChiSxjej2B14-6234</strain>
    </source>
</reference>
<gene>
    <name evidence="4" type="ORF">IAB73_10865</name>
</gene>
<feature type="transmembrane region" description="Helical" evidence="1">
    <location>
        <begin position="216"/>
        <end position="236"/>
    </location>
</feature>
<sequence>MNKSQKVYIAFIFLVGLLITAVDVMPSVLIVREAGPSNALPQMVIMLVLMAVFRSIPLQLSEEHIVDVSFIIVLAAVLTMEASVVQLLYALSTPLMFAREGRTQKLGLSLLHRPVQLLFNTCIVLIALSFANVVFLLLGGNNESFRIPYSILPSTLFSAVVMVVNLLLLLVLFALGGEDVRGNLRENIVGILPNILATMPVGILLAYMLKLPGGEYLLAIFMLPLLLARYSFKLYVESKEQYINMIAALSSAIEVKDPYTEGHSRRVSEYAVRIAQVMNLPHKRIADLRVAALLHDIGKIGVNDQVLHKHGPLDDEEWKIVRQHPVIGYRIISSLNIAETAKQAILHHHERFDGKGYPDGKPLSELPLEVAILSIADAFDAMTSDRPYRKAMPKARALDVLRAEAGNQFHSEVVAAMEEVARTLDLP</sequence>
<evidence type="ECO:0000259" key="2">
    <source>
        <dbReference type="PROSITE" id="PS51831"/>
    </source>
</evidence>
<evidence type="ECO:0000256" key="1">
    <source>
        <dbReference type="SAM" id="Phobius"/>
    </source>
</evidence>
<keyword evidence="1" id="KW-0472">Membrane</keyword>
<name>A0A9D1CSM5_9FIRM</name>
<dbReference type="InterPro" id="IPR037522">
    <property type="entry name" value="HD_GYP_dom"/>
</dbReference>
<feature type="transmembrane region" description="Helical" evidence="1">
    <location>
        <begin position="117"/>
        <end position="139"/>
    </location>
</feature>
<feature type="transmembrane region" description="Helical" evidence="1">
    <location>
        <begin position="188"/>
        <end position="209"/>
    </location>
</feature>
<feature type="transmembrane region" description="Helical" evidence="1">
    <location>
        <begin position="39"/>
        <end position="56"/>
    </location>
</feature>
<evidence type="ECO:0000313" key="5">
    <source>
        <dbReference type="Proteomes" id="UP000886887"/>
    </source>
</evidence>
<feature type="domain" description="HD-GYP" evidence="3">
    <location>
        <begin position="238"/>
        <end position="427"/>
    </location>
</feature>
<dbReference type="PANTHER" id="PTHR43155:SF2">
    <property type="entry name" value="CYCLIC DI-GMP PHOSPHODIESTERASE PA4108"/>
    <property type="match status" value="1"/>
</dbReference>
<keyword evidence="1" id="KW-1133">Transmembrane helix</keyword>
<feature type="domain" description="HD" evidence="2">
    <location>
        <begin position="260"/>
        <end position="382"/>
    </location>
</feature>
<protein>
    <submittedName>
        <fullName evidence="4">HD-GYP domain-containing protein</fullName>
    </submittedName>
</protein>
<feature type="transmembrane region" description="Helical" evidence="1">
    <location>
        <begin position="7"/>
        <end position="27"/>
    </location>
</feature>
<organism evidence="4 5">
    <name type="scientific">Candidatus Onthenecus intestinigallinarum</name>
    <dbReference type="NCBI Taxonomy" id="2840875"/>
    <lineage>
        <taxon>Bacteria</taxon>
        <taxon>Bacillati</taxon>
        <taxon>Bacillota</taxon>
        <taxon>Clostridia</taxon>
        <taxon>Eubacteriales</taxon>
        <taxon>Candidatus Onthenecus</taxon>
    </lineage>
</organism>
<dbReference type="InterPro" id="IPR006674">
    <property type="entry name" value="HD_domain"/>
</dbReference>
<evidence type="ECO:0000313" key="4">
    <source>
        <dbReference type="EMBL" id="HIQ72694.1"/>
    </source>
</evidence>